<dbReference type="InterPro" id="IPR004864">
    <property type="entry name" value="LEA_2"/>
</dbReference>
<keyword evidence="4 5" id="KW-0472">Membrane</keyword>
<dbReference type="PANTHER" id="PTHR31415">
    <property type="entry name" value="OS05G0367900 PROTEIN"/>
    <property type="match status" value="1"/>
</dbReference>
<name>A0A7N1A4I4_KALFE</name>
<dbReference type="OMA" id="CSHHKSK"/>
<dbReference type="GO" id="GO:0005886">
    <property type="term" value="C:plasma membrane"/>
    <property type="evidence" value="ECO:0007669"/>
    <property type="project" value="TreeGrafter"/>
</dbReference>
<evidence type="ECO:0000313" key="7">
    <source>
        <dbReference type="EnsemblPlants" id="Kaladp0096s0128.1.v1.1"/>
    </source>
</evidence>
<feature type="domain" description="Late embryogenesis abundant protein LEA-2 subgroup" evidence="6">
    <location>
        <begin position="74"/>
        <end position="177"/>
    </location>
</feature>
<evidence type="ECO:0000259" key="6">
    <source>
        <dbReference type="Pfam" id="PF03168"/>
    </source>
</evidence>
<organism evidence="7 8">
    <name type="scientific">Kalanchoe fedtschenkoi</name>
    <name type="common">Lavender scallops</name>
    <name type="synonym">South American air plant</name>
    <dbReference type="NCBI Taxonomy" id="63787"/>
    <lineage>
        <taxon>Eukaryota</taxon>
        <taxon>Viridiplantae</taxon>
        <taxon>Streptophyta</taxon>
        <taxon>Embryophyta</taxon>
        <taxon>Tracheophyta</taxon>
        <taxon>Spermatophyta</taxon>
        <taxon>Magnoliopsida</taxon>
        <taxon>eudicotyledons</taxon>
        <taxon>Gunneridae</taxon>
        <taxon>Pentapetalae</taxon>
        <taxon>Saxifragales</taxon>
        <taxon>Crassulaceae</taxon>
        <taxon>Kalanchoe</taxon>
    </lineage>
</organism>
<dbReference type="PANTHER" id="PTHR31415:SF166">
    <property type="entry name" value="LATE EMBRYOGENESIS ABUNDANT (LEA) HYDROXYPROLINE-RICH GLYCOPROTEIN FAMILY"/>
    <property type="match status" value="1"/>
</dbReference>
<dbReference type="GO" id="GO:0098542">
    <property type="term" value="P:defense response to other organism"/>
    <property type="evidence" value="ECO:0007669"/>
    <property type="project" value="InterPro"/>
</dbReference>
<keyword evidence="2 5" id="KW-0812">Transmembrane</keyword>
<comment type="subcellular location">
    <subcellularLocation>
        <location evidence="1">Membrane</location>
        <topology evidence="1">Single-pass membrane protein</topology>
    </subcellularLocation>
</comment>
<keyword evidence="3 5" id="KW-1133">Transmembrane helix</keyword>
<dbReference type="EnsemblPlants" id="Kaladp0096s0128.1.v1.1">
    <property type="protein sequence ID" value="Kaladp0096s0128.1.v1.1"/>
    <property type="gene ID" value="Kaladp0096s0128.v1.1"/>
</dbReference>
<evidence type="ECO:0000256" key="1">
    <source>
        <dbReference type="ARBA" id="ARBA00004167"/>
    </source>
</evidence>
<evidence type="ECO:0000256" key="5">
    <source>
        <dbReference type="SAM" id="Phobius"/>
    </source>
</evidence>
<evidence type="ECO:0000256" key="4">
    <source>
        <dbReference type="ARBA" id="ARBA00023136"/>
    </source>
</evidence>
<dbReference type="Pfam" id="PF03168">
    <property type="entry name" value="LEA_2"/>
    <property type="match status" value="1"/>
</dbReference>
<evidence type="ECO:0000313" key="8">
    <source>
        <dbReference type="Proteomes" id="UP000594263"/>
    </source>
</evidence>
<dbReference type="Gramene" id="Kaladp0096s0128.1.v1.1">
    <property type="protein sequence ID" value="Kaladp0096s0128.1.v1.1"/>
    <property type="gene ID" value="Kaladp0096s0128.v1.1"/>
</dbReference>
<protein>
    <recommendedName>
        <fullName evidence="6">Late embryogenesis abundant protein LEA-2 subgroup domain-containing protein</fullName>
    </recommendedName>
</protein>
<accession>A0A7N1A4I4</accession>
<evidence type="ECO:0000256" key="2">
    <source>
        <dbReference type="ARBA" id="ARBA00022692"/>
    </source>
</evidence>
<reference evidence="7" key="1">
    <citation type="submission" date="2021-01" db="UniProtKB">
        <authorList>
            <consortium name="EnsemblPlants"/>
        </authorList>
    </citation>
    <scope>IDENTIFICATION</scope>
</reference>
<dbReference type="InterPro" id="IPR044839">
    <property type="entry name" value="NDR1-like"/>
</dbReference>
<dbReference type="GO" id="GO:0009506">
    <property type="term" value="C:plasmodesma"/>
    <property type="evidence" value="ECO:0007669"/>
    <property type="project" value="TreeGrafter"/>
</dbReference>
<feature type="transmembrane region" description="Helical" evidence="5">
    <location>
        <begin position="15"/>
        <end position="41"/>
    </location>
</feature>
<sequence length="199" mass="22383">MGHDCGKHGYKPKKLLLRILAGVLIFLVAVLLIVFLVWAILRPAKPQFTIQDATVYAFNVSTNPSLLTSTIQLTITSTNPNDNIGVYYDRLDVYATYRNQQITLVTRLPSDYQGHKEANVWSPFVFGKLVPVAPYNALALAQDQKSQVVDLVIKMDGRVRFKVGSFISGQYHLEVRCPAQITLIIITTLKSQILIIKFY</sequence>
<proteinExistence type="predicted"/>
<dbReference type="Proteomes" id="UP000594263">
    <property type="component" value="Unplaced"/>
</dbReference>
<keyword evidence="8" id="KW-1185">Reference proteome</keyword>
<evidence type="ECO:0000256" key="3">
    <source>
        <dbReference type="ARBA" id="ARBA00022989"/>
    </source>
</evidence>
<dbReference type="AlphaFoldDB" id="A0A7N1A4I4"/>